<dbReference type="AlphaFoldDB" id="A0A437QID6"/>
<dbReference type="Gene3D" id="3.40.190.10">
    <property type="entry name" value="Periplasmic binding protein-like II"/>
    <property type="match status" value="2"/>
</dbReference>
<dbReference type="EMBL" id="SACS01000019">
    <property type="protein sequence ID" value="RVU34318.1"/>
    <property type="molecule type" value="Genomic_DNA"/>
</dbReference>
<feature type="domain" description="Solute-binding protein family 3/N-terminal" evidence="1">
    <location>
        <begin position="35"/>
        <end position="251"/>
    </location>
</feature>
<proteinExistence type="predicted"/>
<accession>A0A437QID6</accession>
<dbReference type="SUPFAM" id="SSF53850">
    <property type="entry name" value="Periplasmic binding protein-like II"/>
    <property type="match status" value="1"/>
</dbReference>
<evidence type="ECO:0000313" key="2">
    <source>
        <dbReference type="EMBL" id="RVU34318.1"/>
    </source>
</evidence>
<name>A0A437QID6_9GAMM</name>
<evidence type="ECO:0000313" key="3">
    <source>
        <dbReference type="Proteomes" id="UP000283077"/>
    </source>
</evidence>
<dbReference type="PANTHER" id="PTHR38834:SF3">
    <property type="entry name" value="SOLUTE-BINDING PROTEIN FAMILY 3_N-TERMINAL DOMAIN-CONTAINING PROTEIN"/>
    <property type="match status" value="1"/>
</dbReference>
<evidence type="ECO:0000259" key="1">
    <source>
        <dbReference type="Pfam" id="PF00497"/>
    </source>
</evidence>
<sequence length="260" mass="29697">MTGTWDPPRCRAWSLRLFFSVAFGCAIPVAAENLRVVLEVSPPHQTYENGKVAGLSTAVVEQMLQQAKLTPHYEVYPWARAFRLAASTPNVLIYNMARTPEREQQFEWIGKVGSYKFGFLKLAARHDIQVQQLNDVQQYVVGAQRDDFSAEWLKNVARQPAPQLQLQPDVVETWRLLVKGKLDLMIDDPSAIDDMLNKHQLQPTDIKFVLFIPELEQQTWIALKKGSDPKLVQRLRDAYQQVEGSVELKKVMELGLPQVE</sequence>
<dbReference type="InterPro" id="IPR001638">
    <property type="entry name" value="Solute-binding_3/MltF_N"/>
</dbReference>
<reference evidence="2 3" key="1">
    <citation type="submission" date="2019-01" db="EMBL/GenBank/DDBJ databases">
        <authorList>
            <person name="Chen W.-M."/>
        </authorList>
    </citation>
    <scope>NUCLEOTIDE SEQUENCE [LARGE SCALE GENOMIC DNA]</scope>
    <source>
        <strain evidence="2 3">KYPC3</strain>
    </source>
</reference>
<comment type="caution">
    <text evidence="2">The sequence shown here is derived from an EMBL/GenBank/DDBJ whole genome shotgun (WGS) entry which is preliminary data.</text>
</comment>
<dbReference type="RefSeq" id="WP_127700291.1">
    <property type="nucleotide sequence ID" value="NZ_SACS01000019.1"/>
</dbReference>
<dbReference type="PANTHER" id="PTHR38834">
    <property type="entry name" value="PERIPLASMIC SUBSTRATE BINDING PROTEIN FAMILY 3"/>
    <property type="match status" value="1"/>
</dbReference>
<dbReference type="Proteomes" id="UP000283077">
    <property type="component" value="Unassembled WGS sequence"/>
</dbReference>
<keyword evidence="3" id="KW-1185">Reference proteome</keyword>
<dbReference type="OrthoDB" id="8587856at2"/>
<dbReference type="Pfam" id="PF00497">
    <property type="entry name" value="SBP_bac_3"/>
    <property type="match status" value="1"/>
</dbReference>
<protein>
    <submittedName>
        <fullName evidence="2">Transporter substrate-binding domain-containing protein</fullName>
    </submittedName>
</protein>
<gene>
    <name evidence="2" type="ORF">EOE67_15720</name>
</gene>
<organism evidence="2 3">
    <name type="scientific">Rheinheimera riviphila</name>
    <dbReference type="NCBI Taxonomy" id="1834037"/>
    <lineage>
        <taxon>Bacteria</taxon>
        <taxon>Pseudomonadati</taxon>
        <taxon>Pseudomonadota</taxon>
        <taxon>Gammaproteobacteria</taxon>
        <taxon>Chromatiales</taxon>
        <taxon>Chromatiaceae</taxon>
        <taxon>Rheinheimera</taxon>
    </lineage>
</organism>